<reference evidence="2 3" key="1">
    <citation type="submission" date="2016-05" db="EMBL/GenBank/DDBJ databases">
        <authorList>
            <person name="Lavstsen T."/>
            <person name="Jespersen J.S."/>
        </authorList>
    </citation>
    <scope>NUCLEOTIDE SEQUENCE [LARGE SCALE GENOMIC DNA]</scope>
    <source>
        <strain evidence="2 3">B7-9</strain>
    </source>
</reference>
<dbReference type="AlphaFoldDB" id="A0A2H3LAI9"/>
<dbReference type="RefSeq" id="WP_097650996.1">
    <property type="nucleotide sequence ID" value="NZ_LYXE01000041.1"/>
</dbReference>
<name>A0A2H3LAI9_9CHLR</name>
<feature type="transmembrane region" description="Helical" evidence="1">
    <location>
        <begin position="99"/>
        <end position="120"/>
    </location>
</feature>
<gene>
    <name evidence="2" type="ORF">A9Q02_09685</name>
</gene>
<comment type="caution">
    <text evidence="2">The sequence shown here is derived from an EMBL/GenBank/DDBJ whole genome shotgun (WGS) entry which is preliminary data.</text>
</comment>
<proteinExistence type="predicted"/>
<accession>A0A2H3LAI9</accession>
<evidence type="ECO:0000313" key="2">
    <source>
        <dbReference type="EMBL" id="PDW00454.1"/>
    </source>
</evidence>
<dbReference type="OrthoDB" id="160459at2"/>
<organism evidence="2 3">
    <name type="scientific">Candidatus Chloroploca asiatica</name>
    <dbReference type="NCBI Taxonomy" id="1506545"/>
    <lineage>
        <taxon>Bacteria</taxon>
        <taxon>Bacillati</taxon>
        <taxon>Chloroflexota</taxon>
        <taxon>Chloroflexia</taxon>
        <taxon>Chloroflexales</taxon>
        <taxon>Chloroflexineae</taxon>
        <taxon>Oscillochloridaceae</taxon>
        <taxon>Candidatus Chloroploca</taxon>
    </lineage>
</organism>
<keyword evidence="1" id="KW-0472">Membrane</keyword>
<feature type="transmembrane region" description="Helical" evidence="1">
    <location>
        <begin position="7"/>
        <end position="30"/>
    </location>
</feature>
<evidence type="ECO:0000313" key="3">
    <source>
        <dbReference type="Proteomes" id="UP000220922"/>
    </source>
</evidence>
<evidence type="ECO:0000256" key="1">
    <source>
        <dbReference type="SAM" id="Phobius"/>
    </source>
</evidence>
<dbReference type="Proteomes" id="UP000220922">
    <property type="component" value="Unassembled WGS sequence"/>
</dbReference>
<keyword evidence="1" id="KW-1133">Transmembrane helix</keyword>
<sequence>MKVSPAFLIPLGVSALLGGIGGSAFLWAGAEQAWNLFTAAFLWTLIAAAGTTIGRFAGERVRRGNWRRGLWLAHTQTFPLTTVFLGSALLVGAPSGGSVVVILYVCTLVVAVAMSLLGVLSSPYR</sequence>
<feature type="transmembrane region" description="Helical" evidence="1">
    <location>
        <begin position="36"/>
        <end position="58"/>
    </location>
</feature>
<dbReference type="EMBL" id="LYXE01000041">
    <property type="protein sequence ID" value="PDW00454.1"/>
    <property type="molecule type" value="Genomic_DNA"/>
</dbReference>
<keyword evidence="3" id="KW-1185">Reference proteome</keyword>
<keyword evidence="1" id="KW-0812">Transmembrane</keyword>
<feature type="transmembrane region" description="Helical" evidence="1">
    <location>
        <begin position="70"/>
        <end position="93"/>
    </location>
</feature>
<protein>
    <submittedName>
        <fullName evidence="2">Uncharacterized protein</fullName>
    </submittedName>
</protein>